<dbReference type="Pfam" id="PF00069">
    <property type="entry name" value="Pkinase"/>
    <property type="match status" value="1"/>
</dbReference>
<comment type="similarity">
    <text evidence="1">Belongs to the protein kinase superfamily. NEK Ser/Thr protein kinase family. NIMA subfamily.</text>
</comment>
<keyword evidence="3" id="KW-0808">Transferase</keyword>
<feature type="domain" description="Protein kinase" evidence="10">
    <location>
        <begin position="10"/>
        <end position="265"/>
    </location>
</feature>
<keyword evidence="6 7" id="KW-0067">ATP-binding</keyword>
<dbReference type="GO" id="GO:0006950">
    <property type="term" value="P:response to stress"/>
    <property type="evidence" value="ECO:0007669"/>
    <property type="project" value="UniProtKB-ARBA"/>
</dbReference>
<gene>
    <name evidence="11" type="primary">nek8</name>
    <name evidence="11" type="ORF">GWK47_017060</name>
</gene>
<dbReference type="InterPro" id="IPR001245">
    <property type="entry name" value="Ser-Thr/Tyr_kinase_cat_dom"/>
</dbReference>
<comment type="caution">
    <text evidence="11">The sequence shown here is derived from an EMBL/GenBank/DDBJ whole genome shotgun (WGS) entry which is preliminary data.</text>
</comment>
<dbReference type="PIRSF" id="PIRSF000654">
    <property type="entry name" value="Integrin-linked_kinase"/>
    <property type="match status" value="1"/>
</dbReference>
<dbReference type="InterPro" id="IPR051997">
    <property type="entry name" value="STK_NEK"/>
</dbReference>
<dbReference type="Gene3D" id="3.30.200.20">
    <property type="entry name" value="Phosphorylase Kinase, domain 1"/>
    <property type="match status" value="1"/>
</dbReference>
<evidence type="ECO:0000256" key="9">
    <source>
        <dbReference type="SAM" id="MobiDB-lite"/>
    </source>
</evidence>
<evidence type="ECO:0000256" key="5">
    <source>
        <dbReference type="ARBA" id="ARBA00022777"/>
    </source>
</evidence>
<name>A0A8J4XSX2_CHIOP</name>
<dbReference type="GO" id="GO:0005524">
    <property type="term" value="F:ATP binding"/>
    <property type="evidence" value="ECO:0007669"/>
    <property type="project" value="UniProtKB-UniRule"/>
</dbReference>
<dbReference type="PRINTS" id="PR00109">
    <property type="entry name" value="TYRKINASE"/>
</dbReference>
<dbReference type="FunFam" id="1.10.510.10:FF:000262">
    <property type="entry name" value="Serine/threonine-protein kinase Nek8"/>
    <property type="match status" value="1"/>
</dbReference>
<reference evidence="11" key="1">
    <citation type="submission" date="2020-07" db="EMBL/GenBank/DDBJ databases">
        <title>The High-quality genome of the commercially important snow crab, Chionoecetes opilio.</title>
        <authorList>
            <person name="Jeong J.-H."/>
            <person name="Ryu S."/>
        </authorList>
    </citation>
    <scope>NUCLEOTIDE SEQUENCE</scope>
    <source>
        <strain evidence="11">MADBK_172401_WGS</strain>
        <tissue evidence="11">Digestive gland</tissue>
    </source>
</reference>
<evidence type="ECO:0000256" key="1">
    <source>
        <dbReference type="ARBA" id="ARBA00010886"/>
    </source>
</evidence>
<dbReference type="InterPro" id="IPR011009">
    <property type="entry name" value="Kinase-like_dom_sf"/>
</dbReference>
<keyword evidence="4 7" id="KW-0547">Nucleotide-binding</keyword>
<evidence type="ECO:0000256" key="4">
    <source>
        <dbReference type="ARBA" id="ARBA00022741"/>
    </source>
</evidence>
<keyword evidence="5 11" id="KW-0418">Kinase</keyword>
<dbReference type="SUPFAM" id="SSF56112">
    <property type="entry name" value="Protein kinase-like (PK-like)"/>
    <property type="match status" value="1"/>
</dbReference>
<dbReference type="Gene3D" id="1.10.510.10">
    <property type="entry name" value="Transferase(Phosphotransferase) domain 1"/>
    <property type="match status" value="1"/>
</dbReference>
<evidence type="ECO:0000256" key="6">
    <source>
        <dbReference type="ARBA" id="ARBA00022840"/>
    </source>
</evidence>
<keyword evidence="2 8" id="KW-0723">Serine/threonine-protein kinase</keyword>
<accession>A0A8J4XSX2</accession>
<evidence type="ECO:0000313" key="12">
    <source>
        <dbReference type="Proteomes" id="UP000770661"/>
    </source>
</evidence>
<dbReference type="PROSITE" id="PS50011">
    <property type="entry name" value="PROTEIN_KINASE_DOM"/>
    <property type="match status" value="1"/>
</dbReference>
<keyword evidence="12" id="KW-1185">Reference proteome</keyword>
<organism evidence="11 12">
    <name type="scientific">Chionoecetes opilio</name>
    <name type="common">Atlantic snow crab</name>
    <name type="synonym">Cancer opilio</name>
    <dbReference type="NCBI Taxonomy" id="41210"/>
    <lineage>
        <taxon>Eukaryota</taxon>
        <taxon>Metazoa</taxon>
        <taxon>Ecdysozoa</taxon>
        <taxon>Arthropoda</taxon>
        <taxon>Crustacea</taxon>
        <taxon>Multicrustacea</taxon>
        <taxon>Malacostraca</taxon>
        <taxon>Eumalacostraca</taxon>
        <taxon>Eucarida</taxon>
        <taxon>Decapoda</taxon>
        <taxon>Pleocyemata</taxon>
        <taxon>Brachyura</taxon>
        <taxon>Eubrachyura</taxon>
        <taxon>Majoidea</taxon>
        <taxon>Majidae</taxon>
        <taxon>Chionoecetes</taxon>
    </lineage>
</organism>
<dbReference type="OrthoDB" id="248923at2759"/>
<dbReference type="Proteomes" id="UP000770661">
    <property type="component" value="Unassembled WGS sequence"/>
</dbReference>
<dbReference type="PANTHER" id="PTHR44535:SF4">
    <property type="entry name" value="SERINE_THREONINE-PROTEIN KINASE NEK8"/>
    <property type="match status" value="1"/>
</dbReference>
<proteinExistence type="inferred from homology"/>
<dbReference type="EMBL" id="JACEEZ010021786">
    <property type="protein sequence ID" value="KAG0713065.1"/>
    <property type="molecule type" value="Genomic_DNA"/>
</dbReference>
<dbReference type="CDD" id="cd08215">
    <property type="entry name" value="STKc_Nek"/>
    <property type="match status" value="1"/>
</dbReference>
<evidence type="ECO:0000256" key="7">
    <source>
        <dbReference type="PROSITE-ProRule" id="PRU10141"/>
    </source>
</evidence>
<dbReference type="PROSITE" id="PS00107">
    <property type="entry name" value="PROTEIN_KINASE_ATP"/>
    <property type="match status" value="1"/>
</dbReference>
<dbReference type="PANTHER" id="PTHR44535">
    <property type="entry name" value="PROTEIN CBG16200"/>
    <property type="match status" value="1"/>
</dbReference>
<dbReference type="SMART" id="SM00220">
    <property type="entry name" value="S_TKc"/>
    <property type="match status" value="1"/>
</dbReference>
<dbReference type="InterPro" id="IPR000719">
    <property type="entry name" value="Prot_kinase_dom"/>
</dbReference>
<evidence type="ECO:0000256" key="2">
    <source>
        <dbReference type="ARBA" id="ARBA00022527"/>
    </source>
</evidence>
<dbReference type="GO" id="GO:0004674">
    <property type="term" value="F:protein serine/threonine kinase activity"/>
    <property type="evidence" value="ECO:0007669"/>
    <property type="project" value="UniProtKB-KW"/>
</dbReference>
<protein>
    <submittedName>
        <fullName evidence="11">Serine/threonine-protein kinase Nek8</fullName>
    </submittedName>
</protein>
<dbReference type="InterPro" id="IPR008271">
    <property type="entry name" value="Ser/Thr_kinase_AS"/>
</dbReference>
<feature type="binding site" evidence="7">
    <location>
        <position position="39"/>
    </location>
    <ligand>
        <name>ATP</name>
        <dbReference type="ChEBI" id="CHEBI:30616"/>
    </ligand>
</feature>
<feature type="compositionally biased region" description="Basic and acidic residues" evidence="9">
    <location>
        <begin position="303"/>
        <end position="314"/>
    </location>
</feature>
<dbReference type="AlphaFoldDB" id="A0A8J4XSX2"/>
<evidence type="ECO:0000259" key="10">
    <source>
        <dbReference type="PROSITE" id="PS50011"/>
    </source>
</evidence>
<dbReference type="FunFam" id="3.30.200.20:FF:000097">
    <property type="entry name" value="Probable serine/threonine-protein kinase nek1"/>
    <property type="match status" value="1"/>
</dbReference>
<evidence type="ECO:0000256" key="8">
    <source>
        <dbReference type="RuleBase" id="RU000304"/>
    </source>
</evidence>
<sequence>MDSQDKMDDYKLVQSIGRGAYGYVYLYRRLSDGRLVVIKQLPMESISPEECEVTKNEVRVLSMLQHPNIIEYYDNYLDVNTMMIMMEYAPGGNLYDYLRSRGEGNLLQEEDVLHLFSQLVLGMQHIHESNILHRDIKSNNILLDKSHRIVKIGDFGISKILSSKSKAHTVVGTPCYLSPELCQEKPYNQKSDVWALGCVLYEMLTLRRAFEAETLPALIMKIMRGIISPIHAHYTQEMRGFLQLLLHMDPAQRPTIAQVLAQPLVFPSLLRLHADLGMIHCVSRPLRLSSVTPDRLRTPRGSVDGRVEDGSGGK</sequence>
<dbReference type="InterPro" id="IPR017441">
    <property type="entry name" value="Protein_kinase_ATP_BS"/>
</dbReference>
<evidence type="ECO:0000313" key="11">
    <source>
        <dbReference type="EMBL" id="KAG0713065.1"/>
    </source>
</evidence>
<feature type="region of interest" description="Disordered" evidence="9">
    <location>
        <begin position="293"/>
        <end position="314"/>
    </location>
</feature>
<dbReference type="PROSITE" id="PS00108">
    <property type="entry name" value="PROTEIN_KINASE_ST"/>
    <property type="match status" value="1"/>
</dbReference>
<evidence type="ECO:0000256" key="3">
    <source>
        <dbReference type="ARBA" id="ARBA00022679"/>
    </source>
</evidence>